<keyword evidence="3" id="KW-1185">Reference proteome</keyword>
<evidence type="ECO:0000256" key="1">
    <source>
        <dbReference type="SAM" id="MobiDB-lite"/>
    </source>
</evidence>
<evidence type="ECO:0000313" key="2">
    <source>
        <dbReference type="EMBL" id="KAK3330918.1"/>
    </source>
</evidence>
<proteinExistence type="predicted"/>
<reference evidence="2" key="2">
    <citation type="submission" date="2023-06" db="EMBL/GenBank/DDBJ databases">
        <authorList>
            <consortium name="Lawrence Berkeley National Laboratory"/>
            <person name="Haridas S."/>
            <person name="Hensen N."/>
            <person name="Bonometti L."/>
            <person name="Westerberg I."/>
            <person name="Brannstrom I.O."/>
            <person name="Guillou S."/>
            <person name="Cros-Aarteil S."/>
            <person name="Calhoun S."/>
            <person name="Kuo A."/>
            <person name="Mondo S."/>
            <person name="Pangilinan J."/>
            <person name="Riley R."/>
            <person name="Labutti K."/>
            <person name="Andreopoulos B."/>
            <person name="Lipzen A."/>
            <person name="Chen C."/>
            <person name="Yanf M."/>
            <person name="Daum C."/>
            <person name="Ng V."/>
            <person name="Clum A."/>
            <person name="Steindorff A."/>
            <person name="Ohm R."/>
            <person name="Martin F."/>
            <person name="Silar P."/>
            <person name="Natvig D."/>
            <person name="Lalanne C."/>
            <person name="Gautier V."/>
            <person name="Ament-Velasquez S.L."/>
            <person name="Kruys A."/>
            <person name="Hutchinson M.I."/>
            <person name="Powell A.J."/>
            <person name="Barry K."/>
            <person name="Miller A.N."/>
            <person name="Grigoriev I.V."/>
            <person name="Debuchy R."/>
            <person name="Gladieux P."/>
            <person name="Thoren M.H."/>
            <person name="Johannesson H."/>
        </authorList>
    </citation>
    <scope>NUCLEOTIDE SEQUENCE</scope>
    <source>
        <strain evidence="2">CBS 118394</strain>
    </source>
</reference>
<organism evidence="2 3">
    <name type="scientific">Apodospora peruviana</name>
    <dbReference type="NCBI Taxonomy" id="516989"/>
    <lineage>
        <taxon>Eukaryota</taxon>
        <taxon>Fungi</taxon>
        <taxon>Dikarya</taxon>
        <taxon>Ascomycota</taxon>
        <taxon>Pezizomycotina</taxon>
        <taxon>Sordariomycetes</taxon>
        <taxon>Sordariomycetidae</taxon>
        <taxon>Sordariales</taxon>
        <taxon>Lasiosphaeriaceae</taxon>
        <taxon>Apodospora</taxon>
    </lineage>
</organism>
<dbReference type="EMBL" id="JAUEDM010000001">
    <property type="protein sequence ID" value="KAK3330918.1"/>
    <property type="molecule type" value="Genomic_DNA"/>
</dbReference>
<protein>
    <submittedName>
        <fullName evidence="2">Uncharacterized protein</fullName>
    </submittedName>
</protein>
<dbReference type="AlphaFoldDB" id="A0AAE0MGK9"/>
<name>A0AAE0MGK9_9PEZI</name>
<evidence type="ECO:0000313" key="3">
    <source>
        <dbReference type="Proteomes" id="UP001283341"/>
    </source>
</evidence>
<gene>
    <name evidence="2" type="ORF">B0H66DRAFT_81253</name>
</gene>
<reference evidence="2" key="1">
    <citation type="journal article" date="2023" name="Mol. Phylogenet. Evol.">
        <title>Genome-scale phylogeny and comparative genomics of the fungal order Sordariales.</title>
        <authorList>
            <person name="Hensen N."/>
            <person name="Bonometti L."/>
            <person name="Westerberg I."/>
            <person name="Brannstrom I.O."/>
            <person name="Guillou S."/>
            <person name="Cros-Aarteil S."/>
            <person name="Calhoun S."/>
            <person name="Haridas S."/>
            <person name="Kuo A."/>
            <person name="Mondo S."/>
            <person name="Pangilinan J."/>
            <person name="Riley R."/>
            <person name="LaButti K."/>
            <person name="Andreopoulos B."/>
            <person name="Lipzen A."/>
            <person name="Chen C."/>
            <person name="Yan M."/>
            <person name="Daum C."/>
            <person name="Ng V."/>
            <person name="Clum A."/>
            <person name="Steindorff A."/>
            <person name="Ohm R.A."/>
            <person name="Martin F."/>
            <person name="Silar P."/>
            <person name="Natvig D.O."/>
            <person name="Lalanne C."/>
            <person name="Gautier V."/>
            <person name="Ament-Velasquez S.L."/>
            <person name="Kruys A."/>
            <person name="Hutchinson M.I."/>
            <person name="Powell A.J."/>
            <person name="Barry K."/>
            <person name="Miller A.N."/>
            <person name="Grigoriev I.V."/>
            <person name="Debuchy R."/>
            <person name="Gladieux P."/>
            <person name="Hiltunen Thoren M."/>
            <person name="Johannesson H."/>
        </authorList>
    </citation>
    <scope>NUCLEOTIDE SEQUENCE</scope>
    <source>
        <strain evidence="2">CBS 118394</strain>
    </source>
</reference>
<accession>A0AAE0MGK9</accession>
<feature type="region of interest" description="Disordered" evidence="1">
    <location>
        <begin position="166"/>
        <end position="243"/>
    </location>
</feature>
<comment type="caution">
    <text evidence="2">The sequence shown here is derived from an EMBL/GenBank/DDBJ whole genome shotgun (WGS) entry which is preliminary data.</text>
</comment>
<feature type="compositionally biased region" description="Basic and acidic residues" evidence="1">
    <location>
        <begin position="209"/>
        <end position="229"/>
    </location>
</feature>
<dbReference type="Proteomes" id="UP001283341">
    <property type="component" value="Unassembled WGS sequence"/>
</dbReference>
<sequence length="243" mass="27596">MSTVYKRVYTVCGHGRQETVCPASELRGGQKDGLLTSCARWYKRLNDRPRTEFVYGFCRHCRNWYQLEKRVDVDMLSVVLNYWSFKNRMNWPEPVSAAQIPESEIFGRPAPIMQHAMTNRLELVMLGNQLASRPSVRTGELMDRLENVRTKTLEWTAWFKPPLSPPARPPNLASIREPSKPTTTEYMAELETSSGGEGPGAGSQAELPETDKSLVYEDELDRPSPRVHEPTLLQLCGGKHSES</sequence>